<evidence type="ECO:0000313" key="1">
    <source>
        <dbReference type="EMBL" id="ADP81414.1"/>
    </source>
</evidence>
<organism evidence="1 2">
    <name type="scientific">Pseudofrankia inefficax (strain DSM 45817 / CECT 9037 / DDB 130130 / EuI1c)</name>
    <name type="common">Frankia inefficax</name>
    <dbReference type="NCBI Taxonomy" id="298654"/>
    <lineage>
        <taxon>Bacteria</taxon>
        <taxon>Bacillati</taxon>
        <taxon>Actinomycetota</taxon>
        <taxon>Actinomycetes</taxon>
        <taxon>Frankiales</taxon>
        <taxon>Frankiaceae</taxon>
        <taxon>Pseudofrankia</taxon>
    </lineage>
</organism>
<evidence type="ECO:0008006" key="3">
    <source>
        <dbReference type="Google" id="ProtNLM"/>
    </source>
</evidence>
<dbReference type="RefSeq" id="WP_013424532.1">
    <property type="nucleotide sequence ID" value="NC_014666.1"/>
</dbReference>
<dbReference type="OrthoDB" id="4771301at2"/>
<dbReference type="InParanoid" id="E3IXV9"/>
<dbReference type="EMBL" id="CP002299">
    <property type="protein sequence ID" value="ADP81414.1"/>
    <property type="molecule type" value="Genomic_DNA"/>
</dbReference>
<reference evidence="1 2" key="1">
    <citation type="submission" date="2010-10" db="EMBL/GenBank/DDBJ databases">
        <title>Complete sequence of Frankia sp. EuI1c.</title>
        <authorList>
            <consortium name="US DOE Joint Genome Institute"/>
            <person name="Lucas S."/>
            <person name="Copeland A."/>
            <person name="Lapidus A."/>
            <person name="Cheng J.-F."/>
            <person name="Bruce D."/>
            <person name="Goodwin L."/>
            <person name="Pitluck S."/>
            <person name="Chertkov O."/>
            <person name="Detter J.C."/>
            <person name="Han C."/>
            <person name="Tapia R."/>
            <person name="Land M."/>
            <person name="Hauser L."/>
            <person name="Jeffries C."/>
            <person name="Kyrpides N."/>
            <person name="Ivanova N."/>
            <person name="Mikhailova N."/>
            <person name="Beauchemin N."/>
            <person name="Sen A."/>
            <person name="Sur S.A."/>
            <person name="Gtari M."/>
            <person name="Wall L."/>
            <person name="Tisa L."/>
            <person name="Woyke T."/>
        </authorList>
    </citation>
    <scope>NUCLEOTIDE SEQUENCE [LARGE SCALE GENOMIC DNA]</scope>
    <source>
        <strain evidence="2">DSM 45817 / CECT 9037 / EuI1c</strain>
    </source>
</reference>
<proteinExistence type="predicted"/>
<dbReference type="eggNOG" id="COG0346">
    <property type="taxonomic scope" value="Bacteria"/>
</dbReference>
<gene>
    <name evidence="1" type="ordered locus">FraEuI1c_3405</name>
</gene>
<dbReference type="Proteomes" id="UP000002484">
    <property type="component" value="Chromosome"/>
</dbReference>
<dbReference type="InterPro" id="IPR029068">
    <property type="entry name" value="Glyas_Bleomycin-R_OHBP_Dase"/>
</dbReference>
<dbReference type="AlphaFoldDB" id="E3IXV9"/>
<dbReference type="Gene3D" id="3.10.180.10">
    <property type="entry name" value="2,3-Dihydroxybiphenyl 1,2-Dioxygenase, domain 1"/>
    <property type="match status" value="1"/>
</dbReference>
<protein>
    <recommendedName>
        <fullName evidence="3">VOC domain-containing protein</fullName>
    </recommendedName>
</protein>
<dbReference type="HOGENOM" id="CLU_862473_0_0_11"/>
<name>E3IXV9_PSEI1</name>
<accession>E3IXV9</accession>
<dbReference type="SUPFAM" id="SSF54593">
    <property type="entry name" value="Glyoxalase/Bleomycin resistance protein/Dihydroxybiphenyl dioxygenase"/>
    <property type="match status" value="1"/>
</dbReference>
<keyword evidence="2" id="KW-1185">Reference proteome</keyword>
<sequence>MFDFLINAEVFVDDVAVAERVFVDRLGFPEQRASWSGKAPGYGFTWLFARVHPSMAMSPTRVEAMAVAPVDPVIDPALTITFLPQLLAAQGDRPWKVHANEVATSDIRRVARRLDELGCRFYTMPGVPPTPHDRLWLGWTEKEPGAYQPDVDGGLFLEICETAAIAPRQSFWDPPADTALPPGTMTRVLSRSWIVEDLRYTLSALDRSLGWRPVLGPDRDPATGCLRAVFAFAHPRSAELELLEPVVAGEVKDSLDSWGPGSWAIRIGVNDVPAKAEDLRRRGTAFTTHPDPRHGATLRVDTGDSSVPGLFEFSLTALNA</sequence>
<dbReference type="STRING" id="298654.FraEuI1c_3405"/>
<evidence type="ECO:0000313" key="2">
    <source>
        <dbReference type="Proteomes" id="UP000002484"/>
    </source>
</evidence>
<dbReference type="KEGG" id="fri:FraEuI1c_3405"/>